<comment type="similarity">
    <text evidence="1">Belongs to the AAA ATPase family.</text>
</comment>
<dbReference type="InterPro" id="IPR003593">
    <property type="entry name" value="AAA+_ATPase"/>
</dbReference>
<dbReference type="AlphaFoldDB" id="A0A556C9L1"/>
<dbReference type="InterPro" id="IPR027417">
    <property type="entry name" value="P-loop_NTPase"/>
</dbReference>
<evidence type="ECO:0000256" key="1">
    <source>
        <dbReference type="ARBA" id="ARBA00006914"/>
    </source>
</evidence>
<reference evidence="5 6" key="1">
    <citation type="submission" date="2019-07" db="EMBL/GenBank/DDBJ databases">
        <title>Draft genome sequence of Brevibacterium aurantiacum XU54 isolated from Xinjiang China.</title>
        <authorList>
            <person name="Xu X."/>
        </authorList>
    </citation>
    <scope>NUCLEOTIDE SEQUENCE [LARGE SCALE GENOMIC DNA]</scope>
    <source>
        <strain evidence="5 6">XU54</strain>
    </source>
</reference>
<evidence type="ECO:0000313" key="5">
    <source>
        <dbReference type="EMBL" id="TSI14091.1"/>
    </source>
</evidence>
<dbReference type="InterPro" id="IPR050221">
    <property type="entry name" value="26S_Proteasome_ATPase"/>
</dbReference>
<sequence>MSQRQSVRRAQCCPYLFPCGSSRPAVSWACAMATVWSARDREWHVDGTSGHRSWRSRRISASHQGGRGLGGVIPAHDASGLSDLLTNHYSVYELGAIERRAFPTGPESVRHVATNGLRLLWIGTKPVIVLALEVEDGPSDTHKIVVEVMCENHELARETLASIDQSVRTNSVIDGQVVSFLPGEFGSEAFSIEFHPRPHVEAQDVVLPKGRLEKIEATVLGISEKADRLRAAGQHLSRGVLLYGPPGTGKTLTIRYLLSQARDTTAILLQGEALSKIRATASAAQAIGRAIIVLEDADLVAEDRDFNEGECSVLFEILDVLDELGDDADITFVLTTNRVDVLEEAIAKRPGRIDLAVEVPLPSTKLRRRLFAVYGNDFAFTEEGIAKAAKAAEGTSGSFAKEAVRRAVILAIEAGEDPRDNHLLEAVAALTAEATQLREAMTSDEGWDE</sequence>
<dbReference type="CDD" id="cd19481">
    <property type="entry name" value="RecA-like_protease"/>
    <property type="match status" value="1"/>
</dbReference>
<dbReference type="PANTHER" id="PTHR23073">
    <property type="entry name" value="26S PROTEASOME REGULATORY SUBUNIT"/>
    <property type="match status" value="1"/>
</dbReference>
<evidence type="ECO:0000313" key="6">
    <source>
        <dbReference type="Proteomes" id="UP000316406"/>
    </source>
</evidence>
<dbReference type="GO" id="GO:0016887">
    <property type="term" value="F:ATP hydrolysis activity"/>
    <property type="evidence" value="ECO:0007669"/>
    <property type="project" value="InterPro"/>
</dbReference>
<dbReference type="GO" id="GO:0005524">
    <property type="term" value="F:ATP binding"/>
    <property type="evidence" value="ECO:0007669"/>
    <property type="project" value="UniProtKB-KW"/>
</dbReference>
<dbReference type="Gene3D" id="1.10.8.60">
    <property type="match status" value="1"/>
</dbReference>
<proteinExistence type="inferred from homology"/>
<accession>A0A556C9L1</accession>
<dbReference type="InterPro" id="IPR003959">
    <property type="entry name" value="ATPase_AAA_core"/>
</dbReference>
<dbReference type="Pfam" id="PF00004">
    <property type="entry name" value="AAA"/>
    <property type="match status" value="1"/>
</dbReference>
<comment type="caution">
    <text evidence="5">The sequence shown here is derived from an EMBL/GenBank/DDBJ whole genome shotgun (WGS) entry which is preliminary data.</text>
</comment>
<feature type="domain" description="AAA+ ATPase" evidence="4">
    <location>
        <begin position="236"/>
        <end position="363"/>
    </location>
</feature>
<evidence type="ECO:0000256" key="3">
    <source>
        <dbReference type="ARBA" id="ARBA00022840"/>
    </source>
</evidence>
<dbReference type="EMBL" id="VLTK01000009">
    <property type="protein sequence ID" value="TSI14091.1"/>
    <property type="molecule type" value="Genomic_DNA"/>
</dbReference>
<keyword evidence="2" id="KW-0547">Nucleotide-binding</keyword>
<organism evidence="5 6">
    <name type="scientific">Brevibacterium aurantiacum</name>
    <dbReference type="NCBI Taxonomy" id="273384"/>
    <lineage>
        <taxon>Bacteria</taxon>
        <taxon>Bacillati</taxon>
        <taxon>Actinomycetota</taxon>
        <taxon>Actinomycetes</taxon>
        <taxon>Micrococcales</taxon>
        <taxon>Brevibacteriaceae</taxon>
        <taxon>Brevibacterium</taxon>
    </lineage>
</organism>
<keyword evidence="3" id="KW-0067">ATP-binding</keyword>
<gene>
    <name evidence="5" type="ORF">FO013_15170</name>
</gene>
<evidence type="ECO:0000256" key="2">
    <source>
        <dbReference type="ARBA" id="ARBA00022741"/>
    </source>
</evidence>
<dbReference type="Gene3D" id="3.40.50.300">
    <property type="entry name" value="P-loop containing nucleotide triphosphate hydrolases"/>
    <property type="match status" value="1"/>
</dbReference>
<protein>
    <submittedName>
        <fullName evidence="5">AAA family ATPase</fullName>
    </submittedName>
</protein>
<dbReference type="OrthoDB" id="9809379at2"/>
<name>A0A556C9L1_BREAU</name>
<evidence type="ECO:0000259" key="4">
    <source>
        <dbReference type="SMART" id="SM00382"/>
    </source>
</evidence>
<dbReference type="SUPFAM" id="SSF52540">
    <property type="entry name" value="P-loop containing nucleoside triphosphate hydrolases"/>
    <property type="match status" value="1"/>
</dbReference>
<dbReference type="Proteomes" id="UP000316406">
    <property type="component" value="Unassembled WGS sequence"/>
</dbReference>
<keyword evidence="6" id="KW-1185">Reference proteome</keyword>
<dbReference type="SMART" id="SM00382">
    <property type="entry name" value="AAA"/>
    <property type="match status" value="1"/>
</dbReference>